<keyword evidence="3" id="KW-0858">Xylan degradation</keyword>
<keyword evidence="2" id="KW-0719">Serine esterase</keyword>
<keyword evidence="6 10" id="KW-0378">Hydrolase</keyword>
<evidence type="ECO:0000256" key="9">
    <source>
        <dbReference type="ARBA" id="ARBA00034075"/>
    </source>
</evidence>
<evidence type="ECO:0000256" key="8">
    <source>
        <dbReference type="ARBA" id="ARBA00023157"/>
    </source>
</evidence>
<dbReference type="InterPro" id="IPR011118">
    <property type="entry name" value="Tannase/feruloyl_esterase"/>
</dbReference>
<evidence type="ECO:0000313" key="11">
    <source>
        <dbReference type="EMBL" id="CEL57185.1"/>
    </source>
</evidence>
<proteinExistence type="inferred from homology"/>
<dbReference type="AlphaFoldDB" id="A0A0B7FHS0"/>
<keyword evidence="7" id="KW-0106">Calcium</keyword>
<evidence type="ECO:0000256" key="5">
    <source>
        <dbReference type="ARBA" id="ARBA00022729"/>
    </source>
</evidence>
<evidence type="ECO:0000256" key="6">
    <source>
        <dbReference type="ARBA" id="ARBA00022801"/>
    </source>
</evidence>
<accession>A0A0B7FHS0</accession>
<dbReference type="STRING" id="1108050.A0A0B7FHS0"/>
<keyword evidence="5 10" id="KW-0732">Signal</keyword>
<evidence type="ECO:0000256" key="4">
    <source>
        <dbReference type="ARBA" id="ARBA00022723"/>
    </source>
</evidence>
<keyword evidence="12" id="KW-1185">Reference proteome</keyword>
<evidence type="ECO:0000313" key="12">
    <source>
        <dbReference type="Proteomes" id="UP000059188"/>
    </source>
</evidence>
<protein>
    <recommendedName>
        <fullName evidence="10">Carboxylic ester hydrolase</fullName>
        <ecNumber evidence="10">3.1.1.-</ecNumber>
    </recommendedName>
</protein>
<evidence type="ECO:0000256" key="7">
    <source>
        <dbReference type="ARBA" id="ARBA00022837"/>
    </source>
</evidence>
<dbReference type="EMBL" id="LN679127">
    <property type="protein sequence ID" value="CEL57185.1"/>
    <property type="molecule type" value="Genomic_DNA"/>
</dbReference>
<evidence type="ECO:0000256" key="10">
    <source>
        <dbReference type="RuleBase" id="RU361238"/>
    </source>
</evidence>
<organism evidence="11 12">
    <name type="scientific">Thanatephorus cucumeris (strain AG1-IB / isolate 7/3/14)</name>
    <name type="common">Lettuce bottom rot fungus</name>
    <name type="synonym">Rhizoctonia solani</name>
    <dbReference type="NCBI Taxonomy" id="1108050"/>
    <lineage>
        <taxon>Eukaryota</taxon>
        <taxon>Fungi</taxon>
        <taxon>Dikarya</taxon>
        <taxon>Basidiomycota</taxon>
        <taxon>Agaricomycotina</taxon>
        <taxon>Agaricomycetes</taxon>
        <taxon>Cantharellales</taxon>
        <taxon>Ceratobasidiaceae</taxon>
        <taxon>Rhizoctonia</taxon>
        <taxon>Rhizoctonia solani AG-1</taxon>
    </lineage>
</organism>
<evidence type="ECO:0000256" key="2">
    <source>
        <dbReference type="ARBA" id="ARBA00022487"/>
    </source>
</evidence>
<keyword evidence="3" id="KW-0624">Polysaccharide degradation</keyword>
<dbReference type="Pfam" id="PF07519">
    <property type="entry name" value="Tannase"/>
    <property type="match status" value="1"/>
</dbReference>
<dbReference type="OrthoDB" id="3039123at2759"/>
<sequence length="611" mass="66103">MHTLSKWLPVSALLYAASAKLLDCAGLFNSSKTLIKGLNPFVSEIHPANVTFVPVGNLGHPDPVQDLPEFCRFGAEYNTSTTSKFRFEVWLPNSDSWNGRFAFVSFVWTHSTCALTLLFVPHPPPLFTTGQGWPPDPRAFPSRLGVPVSIPGSLTRPRRLPSYPTPFPVGNGGDAGGVNNPDMAIPMSKYGFAVASTDTGHSGTGGDGTFAISNPESQIDFGHRAVHLSAVFAKMVTNAYYGKKAKYNYWIGCSSGGKQGVKSAQMYPEDFDGIVAGAPAQWWPHLNGFTVHINLLNANATTPGAVIPTSFFTTLNQEVVAQCDKLDGVADGIITNPRKCKPDLTRVACGSTNSSPYVNASNCLSDSQLVTLKAIYTNWTSSNGELLFPTVEPGSEFGWSQTVNGIPYGPAPDFFSYQVLNKTSVQTLQINETELQRLTAIADTTDPGHSNAIDPNLKPFFKRGGKLLQYHGFADPLISSGSSLWYYEHVRSFLKNEDLKEKYRLFMLPGYGHCFGGPGADSFGGPGQRTLSQGGSGQSRSFTPQYDMILATIDWVEKGVAPKTLIGTKYNQNNITQGPAFTQLYCPYPQEAIYRGGDVKAASSYSCGLPA</sequence>
<gene>
    <name evidence="11" type="ORF">RSOLAG1IB_08418</name>
</gene>
<keyword evidence="3" id="KW-0119">Carbohydrate metabolism</keyword>
<dbReference type="EC" id="3.1.1.-" evidence="10"/>
<name>A0A0B7FHS0_THACB</name>
<dbReference type="GO" id="GO:0030600">
    <property type="term" value="F:feruloyl esterase activity"/>
    <property type="evidence" value="ECO:0007669"/>
    <property type="project" value="UniProtKB-EC"/>
</dbReference>
<evidence type="ECO:0000256" key="3">
    <source>
        <dbReference type="ARBA" id="ARBA00022651"/>
    </source>
</evidence>
<dbReference type="GO" id="GO:0046872">
    <property type="term" value="F:metal ion binding"/>
    <property type="evidence" value="ECO:0007669"/>
    <property type="project" value="UniProtKB-KW"/>
</dbReference>
<comment type="similarity">
    <text evidence="1 10">Belongs to the tannase family.</text>
</comment>
<keyword evidence="4" id="KW-0479">Metal-binding</keyword>
<reference evidence="11 12" key="1">
    <citation type="submission" date="2014-11" db="EMBL/GenBank/DDBJ databases">
        <authorList>
            <person name="Wibberg Daniel"/>
        </authorList>
    </citation>
    <scope>NUCLEOTIDE SEQUENCE [LARGE SCALE GENOMIC DNA]</scope>
    <source>
        <strain evidence="11">Rhizoctonia solani AG1-IB 7/3/14</strain>
    </source>
</reference>
<evidence type="ECO:0000256" key="1">
    <source>
        <dbReference type="ARBA" id="ARBA00006249"/>
    </source>
</evidence>
<dbReference type="PANTHER" id="PTHR33938:SF15">
    <property type="entry name" value="FERULOYL ESTERASE B-RELATED"/>
    <property type="match status" value="1"/>
</dbReference>
<comment type="catalytic activity">
    <reaction evidence="9">
        <text>feruloyl-polysaccharide + H2O = ferulate + polysaccharide.</text>
        <dbReference type="EC" id="3.1.1.73"/>
    </reaction>
</comment>
<dbReference type="InterPro" id="IPR029058">
    <property type="entry name" value="AB_hydrolase_fold"/>
</dbReference>
<keyword evidence="8" id="KW-1015">Disulfide bond</keyword>
<dbReference type="SUPFAM" id="SSF53474">
    <property type="entry name" value="alpha/beta-Hydrolases"/>
    <property type="match status" value="1"/>
</dbReference>
<dbReference type="GO" id="GO:0045493">
    <property type="term" value="P:xylan catabolic process"/>
    <property type="evidence" value="ECO:0007669"/>
    <property type="project" value="UniProtKB-KW"/>
</dbReference>
<feature type="chain" id="PRO_5005110805" description="Carboxylic ester hydrolase" evidence="10">
    <location>
        <begin position="20"/>
        <end position="611"/>
    </location>
</feature>
<dbReference type="Gene3D" id="3.40.50.1820">
    <property type="entry name" value="alpha/beta hydrolase"/>
    <property type="match status" value="1"/>
</dbReference>
<feature type="signal peptide" evidence="10">
    <location>
        <begin position="1"/>
        <end position="19"/>
    </location>
</feature>
<dbReference type="PANTHER" id="PTHR33938">
    <property type="entry name" value="FERULOYL ESTERASE B-RELATED"/>
    <property type="match status" value="1"/>
</dbReference>
<dbReference type="Proteomes" id="UP000059188">
    <property type="component" value="Unassembled WGS sequence"/>
</dbReference>